<feature type="domain" description="HAMP" evidence="6">
    <location>
        <begin position="213"/>
        <end position="265"/>
    </location>
</feature>
<evidence type="ECO:0000313" key="8">
    <source>
        <dbReference type="Proteomes" id="UP001595729"/>
    </source>
</evidence>
<dbReference type="InterPro" id="IPR004090">
    <property type="entry name" value="Chemotax_Me-accpt_rcpt"/>
</dbReference>
<protein>
    <submittedName>
        <fullName evidence="7">Methyl-accepting chemotaxis protein</fullName>
    </submittedName>
</protein>
<dbReference type="PRINTS" id="PR00260">
    <property type="entry name" value="CHEMTRNSDUCR"/>
</dbReference>
<dbReference type="Pfam" id="PF00015">
    <property type="entry name" value="MCPsignal"/>
    <property type="match status" value="1"/>
</dbReference>
<dbReference type="InterPro" id="IPR003660">
    <property type="entry name" value="HAMP_dom"/>
</dbReference>
<dbReference type="InterPro" id="IPR051310">
    <property type="entry name" value="MCP_chemotaxis"/>
</dbReference>
<dbReference type="Pfam" id="PF00672">
    <property type="entry name" value="HAMP"/>
    <property type="match status" value="1"/>
</dbReference>
<evidence type="ECO:0000256" key="3">
    <source>
        <dbReference type="PROSITE-ProRule" id="PRU00284"/>
    </source>
</evidence>
<keyword evidence="4" id="KW-0472">Membrane</keyword>
<comment type="caution">
    <text evidence="7">The sequence shown here is derived from an EMBL/GenBank/DDBJ whole genome shotgun (WGS) entry which is preliminary data.</text>
</comment>
<dbReference type="CDD" id="cd19411">
    <property type="entry name" value="MCP2201-like_sensor"/>
    <property type="match status" value="1"/>
</dbReference>
<dbReference type="InterPro" id="IPR047347">
    <property type="entry name" value="YvaQ-like_sensor"/>
</dbReference>
<proteinExistence type="inferred from homology"/>
<dbReference type="PANTHER" id="PTHR43531">
    <property type="entry name" value="PROTEIN ICFG"/>
    <property type="match status" value="1"/>
</dbReference>
<keyword evidence="1" id="KW-0488">Methylation</keyword>
<reference evidence="8" key="1">
    <citation type="journal article" date="2019" name="Int. J. Syst. Evol. Microbiol.">
        <title>The Global Catalogue of Microorganisms (GCM) 10K type strain sequencing project: providing services to taxonomists for standard genome sequencing and annotation.</title>
        <authorList>
            <consortium name="The Broad Institute Genomics Platform"/>
            <consortium name="The Broad Institute Genome Sequencing Center for Infectious Disease"/>
            <person name="Wu L."/>
            <person name="Ma J."/>
        </authorList>
    </citation>
    <scope>NUCLEOTIDE SEQUENCE [LARGE SCALE GENOMIC DNA]</scope>
    <source>
        <strain evidence="8">KCTC 42501</strain>
    </source>
</reference>
<sequence length="515" mass="55669">MTVFRRLTVSSRLYASFIGMAVMALASLLTAYLLQMRSEATLNRLLEVEHQHTQEVNDWRMMSAVTSVRMMALSRSEDPAIDAMFGPEIDPLIATIDKQYAAIKSWASSSEEVSALKAIDDIDPVIMAAHKKMFDSRQAGDRQAAIEVFDKEWLPAVKRYDEAINRFAALREARLEQSIRDAQAQIHSQFWTTSVVMALILAVIGFFVVAVVRYIQKSLDSAVRAAKTVASGDLTLKVEANDRDEFGQLGLELNRMAEGLRSVVTKVRHGTDHMTNAAHEIAQGNQDLSHRTENQASQLQQTAATMEMLADNVRLSADNAVQANATANTASRVAQRGGEAMGLVVTTMGQIEQSSRKIEEIIGVIDGISFQTNILALNAAVEAARAGEQGRGFAVVAGEVRALAQRSATAAKEIKQLIADSADKVRAGNVQVEEAGKTMLELVESVQHVSTLIGEISASAADQRNSISGVSTAVTQLDHTTQQNAALVEQSAAAAASMSEQARALADSVALFRIS</sequence>
<name>A0ABV7WB56_9BURK</name>
<dbReference type="PANTHER" id="PTHR43531:SF14">
    <property type="entry name" value="METHYL-ACCEPTING CHEMOTAXIS PROTEIN I-RELATED"/>
    <property type="match status" value="1"/>
</dbReference>
<dbReference type="EMBL" id="JBHRXX010000011">
    <property type="protein sequence ID" value="MFC3686672.1"/>
    <property type="molecule type" value="Genomic_DNA"/>
</dbReference>
<keyword evidence="4" id="KW-1133">Transmembrane helix</keyword>
<keyword evidence="4" id="KW-0812">Transmembrane</keyword>
<comment type="similarity">
    <text evidence="2">Belongs to the methyl-accepting chemotaxis (MCP) protein family.</text>
</comment>
<feature type="domain" description="Methyl-accepting transducer" evidence="5">
    <location>
        <begin position="270"/>
        <end position="499"/>
    </location>
</feature>
<dbReference type="SUPFAM" id="SSF58104">
    <property type="entry name" value="Methyl-accepting chemotaxis protein (MCP) signaling domain"/>
    <property type="match status" value="1"/>
</dbReference>
<evidence type="ECO:0000256" key="4">
    <source>
        <dbReference type="SAM" id="Phobius"/>
    </source>
</evidence>
<feature type="transmembrane region" description="Helical" evidence="4">
    <location>
        <begin position="190"/>
        <end position="215"/>
    </location>
</feature>
<evidence type="ECO:0000256" key="2">
    <source>
        <dbReference type="ARBA" id="ARBA00029447"/>
    </source>
</evidence>
<dbReference type="InterPro" id="IPR004089">
    <property type="entry name" value="MCPsignal_dom"/>
</dbReference>
<dbReference type="SMART" id="SM00283">
    <property type="entry name" value="MA"/>
    <property type="match status" value="1"/>
</dbReference>
<dbReference type="Pfam" id="PF12729">
    <property type="entry name" value="4HB_MCP_1"/>
    <property type="match status" value="1"/>
</dbReference>
<dbReference type="Proteomes" id="UP001595729">
    <property type="component" value="Unassembled WGS sequence"/>
</dbReference>
<keyword evidence="8" id="KW-1185">Reference proteome</keyword>
<dbReference type="Gene3D" id="1.10.287.950">
    <property type="entry name" value="Methyl-accepting chemotaxis protein"/>
    <property type="match status" value="1"/>
</dbReference>
<organism evidence="7 8">
    <name type="scientific">Hydrogenophaga luteola</name>
    <dbReference type="NCBI Taxonomy" id="1591122"/>
    <lineage>
        <taxon>Bacteria</taxon>
        <taxon>Pseudomonadati</taxon>
        <taxon>Pseudomonadota</taxon>
        <taxon>Betaproteobacteria</taxon>
        <taxon>Burkholderiales</taxon>
        <taxon>Comamonadaceae</taxon>
        <taxon>Hydrogenophaga</taxon>
    </lineage>
</organism>
<evidence type="ECO:0000313" key="7">
    <source>
        <dbReference type="EMBL" id="MFC3686672.1"/>
    </source>
</evidence>
<dbReference type="RefSeq" id="WP_382179898.1">
    <property type="nucleotide sequence ID" value="NZ_JBHRXX010000011.1"/>
</dbReference>
<gene>
    <name evidence="7" type="ORF">ACFOPI_23980</name>
</gene>
<dbReference type="CDD" id="cd06225">
    <property type="entry name" value="HAMP"/>
    <property type="match status" value="1"/>
</dbReference>
<dbReference type="CDD" id="cd11386">
    <property type="entry name" value="MCP_signal"/>
    <property type="match status" value="1"/>
</dbReference>
<dbReference type="PROSITE" id="PS50111">
    <property type="entry name" value="CHEMOTAXIS_TRANSDUC_2"/>
    <property type="match status" value="1"/>
</dbReference>
<dbReference type="SMART" id="SM00304">
    <property type="entry name" value="HAMP"/>
    <property type="match status" value="1"/>
</dbReference>
<evidence type="ECO:0000259" key="5">
    <source>
        <dbReference type="PROSITE" id="PS50111"/>
    </source>
</evidence>
<evidence type="ECO:0000256" key="1">
    <source>
        <dbReference type="ARBA" id="ARBA00022481"/>
    </source>
</evidence>
<feature type="transmembrane region" description="Helical" evidence="4">
    <location>
        <begin position="12"/>
        <end position="34"/>
    </location>
</feature>
<evidence type="ECO:0000259" key="6">
    <source>
        <dbReference type="PROSITE" id="PS50885"/>
    </source>
</evidence>
<dbReference type="InterPro" id="IPR024478">
    <property type="entry name" value="HlyB_4HB_MCP"/>
</dbReference>
<dbReference type="PROSITE" id="PS50885">
    <property type="entry name" value="HAMP"/>
    <property type="match status" value="1"/>
</dbReference>
<accession>A0ABV7WB56</accession>
<keyword evidence="3" id="KW-0807">Transducer</keyword>